<reference evidence="2" key="1">
    <citation type="journal article" date="2019" name="Plant J.">
        <title>Chlorella vulgaris genome assembly and annotation reveals the molecular basis for metabolic acclimation to high light conditions.</title>
        <authorList>
            <person name="Cecchin M."/>
            <person name="Marcolungo L."/>
            <person name="Rossato M."/>
            <person name="Girolomoni L."/>
            <person name="Cosentino E."/>
            <person name="Cuine S."/>
            <person name="Li-Beisson Y."/>
            <person name="Delledonne M."/>
            <person name="Ballottari M."/>
        </authorList>
    </citation>
    <scope>NUCLEOTIDE SEQUENCE</scope>
    <source>
        <strain evidence="2">211/11P</strain>
    </source>
</reference>
<evidence type="ECO:0000313" key="2">
    <source>
        <dbReference type="EMBL" id="KAI3433466.1"/>
    </source>
</evidence>
<reference evidence="2" key="2">
    <citation type="submission" date="2020-11" db="EMBL/GenBank/DDBJ databases">
        <authorList>
            <person name="Cecchin M."/>
            <person name="Marcolungo L."/>
            <person name="Rossato M."/>
            <person name="Girolomoni L."/>
            <person name="Cosentino E."/>
            <person name="Cuine S."/>
            <person name="Li-Beisson Y."/>
            <person name="Delledonne M."/>
            <person name="Ballottari M."/>
        </authorList>
    </citation>
    <scope>NUCLEOTIDE SEQUENCE</scope>
    <source>
        <strain evidence="2">211/11P</strain>
        <tissue evidence="2">Whole cell</tissue>
    </source>
</reference>
<sequence>MTGGHNADRRHSDPEHGGLSSGEKATITKQVHLGVNPEDVHLQKHPEHDKAAQEYAKEVAAREAEEPHGKGQHHASHARGELSGAEKAAVTRAVKAEHSLEDLPFVQNHPKKLAHAQEYAEEVKEKEGMK</sequence>
<dbReference type="AlphaFoldDB" id="A0A9D4TSK6"/>
<feature type="compositionally biased region" description="Basic and acidic residues" evidence="1">
    <location>
        <begin position="1"/>
        <end position="16"/>
    </location>
</feature>
<protein>
    <submittedName>
        <fullName evidence="2">Uncharacterized protein</fullName>
    </submittedName>
</protein>
<dbReference type="OrthoDB" id="10525310at2759"/>
<dbReference type="EMBL" id="SIDB01000004">
    <property type="protein sequence ID" value="KAI3433466.1"/>
    <property type="molecule type" value="Genomic_DNA"/>
</dbReference>
<name>A0A9D4TSK6_CHLVU</name>
<proteinExistence type="predicted"/>
<feature type="compositionally biased region" description="Basic and acidic residues" evidence="1">
    <location>
        <begin position="38"/>
        <end position="69"/>
    </location>
</feature>
<feature type="region of interest" description="Disordered" evidence="1">
    <location>
        <begin position="1"/>
        <end position="94"/>
    </location>
</feature>
<accession>A0A9D4TSK6</accession>
<dbReference type="Proteomes" id="UP001055712">
    <property type="component" value="Unassembled WGS sequence"/>
</dbReference>
<organism evidence="2 3">
    <name type="scientific">Chlorella vulgaris</name>
    <name type="common">Green alga</name>
    <dbReference type="NCBI Taxonomy" id="3077"/>
    <lineage>
        <taxon>Eukaryota</taxon>
        <taxon>Viridiplantae</taxon>
        <taxon>Chlorophyta</taxon>
        <taxon>core chlorophytes</taxon>
        <taxon>Trebouxiophyceae</taxon>
        <taxon>Chlorellales</taxon>
        <taxon>Chlorellaceae</taxon>
        <taxon>Chlorella clade</taxon>
        <taxon>Chlorella</taxon>
    </lineage>
</organism>
<keyword evidence="3" id="KW-1185">Reference proteome</keyword>
<evidence type="ECO:0000313" key="3">
    <source>
        <dbReference type="Proteomes" id="UP001055712"/>
    </source>
</evidence>
<comment type="caution">
    <text evidence="2">The sequence shown here is derived from an EMBL/GenBank/DDBJ whole genome shotgun (WGS) entry which is preliminary data.</text>
</comment>
<evidence type="ECO:0000256" key="1">
    <source>
        <dbReference type="SAM" id="MobiDB-lite"/>
    </source>
</evidence>
<gene>
    <name evidence="2" type="ORF">D9Q98_003279</name>
</gene>